<gene>
    <name evidence="3" type="ORF">WI41_12540</name>
</gene>
<dbReference type="GO" id="GO:0016757">
    <property type="term" value="F:glycosyltransferase activity"/>
    <property type="evidence" value="ECO:0007669"/>
    <property type="project" value="UniProtKB-ARBA"/>
</dbReference>
<dbReference type="PANTHER" id="PTHR45947">
    <property type="entry name" value="SULFOQUINOVOSYL TRANSFERASE SQD2"/>
    <property type="match status" value="1"/>
</dbReference>
<proteinExistence type="predicted"/>
<dbReference type="InterPro" id="IPR050194">
    <property type="entry name" value="Glycosyltransferase_grp1"/>
</dbReference>
<dbReference type="InterPro" id="IPR028098">
    <property type="entry name" value="Glyco_trans_4-like_N"/>
</dbReference>
<dbReference type="Pfam" id="PF13692">
    <property type="entry name" value="Glyco_trans_1_4"/>
    <property type="match status" value="1"/>
</dbReference>
<evidence type="ECO:0000313" key="4">
    <source>
        <dbReference type="Proteomes" id="UP000056450"/>
    </source>
</evidence>
<dbReference type="InterPro" id="IPR001173">
    <property type="entry name" value="Glyco_trans_2-like"/>
</dbReference>
<evidence type="ECO:0000259" key="1">
    <source>
        <dbReference type="Pfam" id="PF00535"/>
    </source>
</evidence>
<dbReference type="AlphaFoldDB" id="A0AAP1C5L0"/>
<sequence>MSTTNYRKIRVLHAAETIKGGVAAVLRQLLDERDGAAGVETVACLVPADQRSELKQIGSGLIRTYERTGRDAISLWRFYRAFNRVLIQERPDVVHLHCSFTGVIGRVSLLMLRRRVRPRVVYCPHAFSFLMQTAEHRRAAYALIEKVLSYCTDRIICVSEHERLRAIDAGLPAAKLSLVYNGVSSGEGPRSVDERVGRSETRLLFVGRFDRQKGFDVLMDAMKRLEGEPFHLTVVGGSVLDRTTVPERINVDYRGWLDADGTARAFREADVVVVPSRWEGFAMVPLEAMSHGLPVIASDCSSFPEMIVDGFNGLLFERENSDALVACIRSGSKERWMQMGRNGYAFYMERFTREKMVDSTRKIYAEVADEAVRNAFATRPEPAAATRPSTLPQGSALAANAAPLVTVYIPTRNRLSLLRRAVESVLAQTYPHIELIVADDGSTDGSREYLDELSRAGRLRMIALPTAMGACVARNMALSASTGDFITGLDDDDYFLPERVATFVEHWLRIDTTREPVAGLFHPARMLKPDGEMVLFSSAKVTPDELKRQNKVGNNVFAPRAHYFGAGMFDPAMPCWQDWDLWARMSERFGVFLGGDRPTYVWDQSTPTGHITGRPEFQVRYAFSLFSHKLRLDSRRQRTGPLGAMTLYPQVTLTLSEVAMLLLSDQWRFAFRYIVRKILGARNVSRIRTLITRNPI</sequence>
<dbReference type="Pfam" id="PF00535">
    <property type="entry name" value="Glycos_transf_2"/>
    <property type="match status" value="1"/>
</dbReference>
<evidence type="ECO:0008006" key="5">
    <source>
        <dbReference type="Google" id="ProtNLM"/>
    </source>
</evidence>
<feature type="domain" description="Glycosyltransferase 2-like" evidence="1">
    <location>
        <begin position="406"/>
        <end position="509"/>
    </location>
</feature>
<name>A0AAP1C5L0_9BURK</name>
<dbReference type="CDD" id="cd00761">
    <property type="entry name" value="Glyco_tranf_GTA_type"/>
    <property type="match status" value="1"/>
</dbReference>
<dbReference type="Gene3D" id="3.40.50.2000">
    <property type="entry name" value="Glycogen Phosphorylase B"/>
    <property type="match status" value="2"/>
</dbReference>
<dbReference type="PANTHER" id="PTHR45947:SF3">
    <property type="entry name" value="SULFOQUINOVOSYL TRANSFERASE SQD2"/>
    <property type="match status" value="1"/>
</dbReference>
<organism evidence="3 4">
    <name type="scientific">Burkholderia latens</name>
    <dbReference type="NCBI Taxonomy" id="488446"/>
    <lineage>
        <taxon>Bacteria</taxon>
        <taxon>Pseudomonadati</taxon>
        <taxon>Pseudomonadota</taxon>
        <taxon>Betaproteobacteria</taxon>
        <taxon>Burkholderiales</taxon>
        <taxon>Burkholderiaceae</taxon>
        <taxon>Burkholderia</taxon>
        <taxon>Burkholderia cepacia complex</taxon>
    </lineage>
</organism>
<comment type="caution">
    <text evidence="3">The sequence shown here is derived from an EMBL/GenBank/DDBJ whole genome shotgun (WGS) entry which is preliminary data.</text>
</comment>
<dbReference type="RefSeq" id="WP_059545246.1">
    <property type="nucleotide sequence ID" value="NZ_LOTQ01000014.1"/>
</dbReference>
<evidence type="ECO:0000259" key="2">
    <source>
        <dbReference type="Pfam" id="PF13439"/>
    </source>
</evidence>
<accession>A0AAP1C5L0</accession>
<dbReference type="SUPFAM" id="SSF53448">
    <property type="entry name" value="Nucleotide-diphospho-sugar transferases"/>
    <property type="match status" value="1"/>
</dbReference>
<protein>
    <recommendedName>
        <fullName evidence="5">Glycosyltransferase</fullName>
    </recommendedName>
</protein>
<dbReference type="EMBL" id="LOTQ01000014">
    <property type="protein sequence ID" value="KVA09954.1"/>
    <property type="molecule type" value="Genomic_DNA"/>
</dbReference>
<feature type="domain" description="Glycosyltransferase subfamily 4-like N-terminal" evidence="2">
    <location>
        <begin position="20"/>
        <end position="183"/>
    </location>
</feature>
<reference evidence="3 4" key="1">
    <citation type="submission" date="2015-11" db="EMBL/GenBank/DDBJ databases">
        <title>Expanding the genomic diversity of Burkholderia species for the development of highly accurate diagnostics.</title>
        <authorList>
            <person name="Sahl J."/>
            <person name="Keim P."/>
            <person name="Wagner D."/>
        </authorList>
    </citation>
    <scope>NUCLEOTIDE SEQUENCE [LARGE SCALE GENOMIC DNA]</scope>
    <source>
        <strain evidence="3 4">RF32-BP12</strain>
    </source>
</reference>
<dbReference type="SUPFAM" id="SSF53756">
    <property type="entry name" value="UDP-Glycosyltransferase/glycogen phosphorylase"/>
    <property type="match status" value="1"/>
</dbReference>
<dbReference type="InterPro" id="IPR029044">
    <property type="entry name" value="Nucleotide-diphossugar_trans"/>
</dbReference>
<dbReference type="Gene3D" id="3.90.550.10">
    <property type="entry name" value="Spore Coat Polysaccharide Biosynthesis Protein SpsA, Chain A"/>
    <property type="match status" value="1"/>
</dbReference>
<dbReference type="Proteomes" id="UP000056450">
    <property type="component" value="Unassembled WGS sequence"/>
</dbReference>
<dbReference type="Pfam" id="PF13439">
    <property type="entry name" value="Glyco_transf_4"/>
    <property type="match status" value="1"/>
</dbReference>
<evidence type="ECO:0000313" key="3">
    <source>
        <dbReference type="EMBL" id="KVA09954.1"/>
    </source>
</evidence>